<organism evidence="1 2">
    <name type="scientific">Tetraparma gracilis</name>
    <dbReference type="NCBI Taxonomy" id="2962635"/>
    <lineage>
        <taxon>Eukaryota</taxon>
        <taxon>Sar</taxon>
        <taxon>Stramenopiles</taxon>
        <taxon>Ochrophyta</taxon>
        <taxon>Bolidophyceae</taxon>
        <taxon>Parmales</taxon>
        <taxon>Triparmaceae</taxon>
        <taxon>Tetraparma</taxon>
    </lineage>
</organism>
<dbReference type="InterPro" id="IPR053139">
    <property type="entry name" value="Surface_bspA-like"/>
</dbReference>
<keyword evidence="2" id="KW-1185">Reference proteome</keyword>
<gene>
    <name evidence="1" type="ORF">TeGR_g13318</name>
</gene>
<dbReference type="InterPro" id="IPR026906">
    <property type="entry name" value="LRR_5"/>
</dbReference>
<dbReference type="EMBL" id="BRYB01006919">
    <property type="protein sequence ID" value="GMI50507.1"/>
    <property type="molecule type" value="Genomic_DNA"/>
</dbReference>
<protein>
    <recommendedName>
        <fullName evidence="3">Leucine rich repeat-containing protein</fullName>
    </recommendedName>
</protein>
<dbReference type="Gene3D" id="3.80.10.10">
    <property type="entry name" value="Ribonuclease Inhibitor"/>
    <property type="match status" value="1"/>
</dbReference>
<dbReference type="PANTHER" id="PTHR45661:SF3">
    <property type="entry name" value="IG-LIKE DOMAIN-CONTAINING PROTEIN"/>
    <property type="match status" value="1"/>
</dbReference>
<name>A0ABQ6N9W0_9STRA</name>
<evidence type="ECO:0008006" key="3">
    <source>
        <dbReference type="Google" id="ProtNLM"/>
    </source>
</evidence>
<comment type="caution">
    <text evidence="1">The sequence shown here is derived from an EMBL/GenBank/DDBJ whole genome shotgun (WGS) entry which is preliminary data.</text>
</comment>
<reference evidence="1 2" key="1">
    <citation type="journal article" date="2023" name="Commun. Biol.">
        <title>Genome analysis of Parmales, the sister group of diatoms, reveals the evolutionary specialization of diatoms from phago-mixotrophs to photoautotrophs.</title>
        <authorList>
            <person name="Ban H."/>
            <person name="Sato S."/>
            <person name="Yoshikawa S."/>
            <person name="Yamada K."/>
            <person name="Nakamura Y."/>
            <person name="Ichinomiya M."/>
            <person name="Sato N."/>
            <person name="Blanc-Mathieu R."/>
            <person name="Endo H."/>
            <person name="Kuwata A."/>
            <person name="Ogata H."/>
        </authorList>
    </citation>
    <scope>NUCLEOTIDE SEQUENCE [LARGE SCALE GENOMIC DNA]</scope>
</reference>
<proteinExistence type="predicted"/>
<sequence>MSKAVIYEGLEGEFEGDEEVTDVTVFDSVAAITEIKDGAFCGCKGLTNLSFLKGSSITTFGDDAFAESGIITLQGMEGVSKIGWDAFGDCKDLRTIEGLSCEEMGATCFEECSRLQSMKGWPASMTVIPIGTFWNCSGMTTVDCDLSHVTSIEDDGINPQAFCGCDSLLPDSLSEWDADPAAVLAYLKRKSKDERVLARYAGVRPGEASPDMNRLILEFKLSVFVQR</sequence>
<evidence type="ECO:0000313" key="2">
    <source>
        <dbReference type="Proteomes" id="UP001165060"/>
    </source>
</evidence>
<dbReference type="Proteomes" id="UP001165060">
    <property type="component" value="Unassembled WGS sequence"/>
</dbReference>
<accession>A0ABQ6N9W0</accession>
<dbReference type="SUPFAM" id="SSF52058">
    <property type="entry name" value="L domain-like"/>
    <property type="match status" value="1"/>
</dbReference>
<dbReference type="InterPro" id="IPR032675">
    <property type="entry name" value="LRR_dom_sf"/>
</dbReference>
<evidence type="ECO:0000313" key="1">
    <source>
        <dbReference type="EMBL" id="GMI50507.1"/>
    </source>
</evidence>
<dbReference type="PANTHER" id="PTHR45661">
    <property type="entry name" value="SURFACE ANTIGEN"/>
    <property type="match status" value="1"/>
</dbReference>
<dbReference type="Pfam" id="PF13306">
    <property type="entry name" value="LRR_5"/>
    <property type="match status" value="1"/>
</dbReference>